<name>A0A6M4HD64_9PROT</name>
<organism evidence="1 2">
    <name type="scientific">Usitatibacter palustris</name>
    <dbReference type="NCBI Taxonomy" id="2732487"/>
    <lineage>
        <taxon>Bacteria</taxon>
        <taxon>Pseudomonadati</taxon>
        <taxon>Pseudomonadota</taxon>
        <taxon>Betaproteobacteria</taxon>
        <taxon>Nitrosomonadales</taxon>
        <taxon>Usitatibacteraceae</taxon>
        <taxon>Usitatibacter</taxon>
    </lineage>
</organism>
<keyword evidence="1" id="KW-0808">Transferase</keyword>
<dbReference type="Pfam" id="PF13692">
    <property type="entry name" value="Glyco_trans_1_4"/>
    <property type="match status" value="1"/>
</dbReference>
<reference evidence="1 2" key="1">
    <citation type="submission" date="2020-04" db="EMBL/GenBank/DDBJ databases">
        <title>Usitatibacter rugosus gen. nov., sp. nov. and Usitatibacter palustris sp. nov., novel members of Usitatibacteraceae fam. nov. within the order Nitrosomonadales isolated from soil.</title>
        <authorList>
            <person name="Huber K.J."/>
            <person name="Neumann-Schaal M."/>
            <person name="Geppert A."/>
            <person name="Luckner M."/>
            <person name="Wanner G."/>
            <person name="Overmann J."/>
        </authorList>
    </citation>
    <scope>NUCLEOTIDE SEQUENCE [LARGE SCALE GENOMIC DNA]</scope>
    <source>
        <strain evidence="1 2">Swamp67</strain>
    </source>
</reference>
<dbReference type="CDD" id="cd03801">
    <property type="entry name" value="GT4_PimA-like"/>
    <property type="match status" value="1"/>
</dbReference>
<sequence length="551" mass="60682">MNVLFVLYGDLSGNSGVPLKLHARELARLGHDCAVALPPGASTEDGDPIAGLRIASYAEALAHPASLFADGRPADILHAWTPREGVRRFVAAYLATRATPWVIYLEDNERYLATTSLGLIGMHEETILQHTEDVISRWTPDGMPHVLRHDHFIALADAAVVIQDKLRPEVPPWVPCTTVMPGTDLAAFAPRAPDETLRRAYGVDDGERVIVYPGGLNDFTRPGIESLCRAVGLINARGRPCRLLRSGPVALDFLHRLPPQVAQFVRDLGALPRAELPALYALADVFVQPGKNHPFEDLRLPGKLPELFASGRPVVLPDTNIASMLRDGEDALLHRTGSPEEIAEKCLALMADPERARRIGEGGRRFAEKHFDPRKQAAILEEAYRDARAAFDPQIAARLWTGASQDEALPSLVARRIRLLADAGNPNGEMLRAHASALEFGVARARGLEAGMAWRDAEMIKRDAQIEEIRGEVATRDGHITNLQRGVSDLNARVAELGHVVASRDLEIQAHQRQAEVIRSSLSWRVTRPLRALANLWEAARRRVRGDQRRP</sequence>
<protein>
    <submittedName>
        <fullName evidence="1">D-inositol-3-phosphate glycosyltransferase</fullName>
        <ecNumber evidence="1">2.4.1.250</ecNumber>
    </submittedName>
</protein>
<dbReference type="EC" id="2.4.1.250" evidence="1"/>
<accession>A0A6M4HD64</accession>
<dbReference type="SUPFAM" id="SSF53756">
    <property type="entry name" value="UDP-Glycosyltransferase/glycogen phosphorylase"/>
    <property type="match status" value="1"/>
</dbReference>
<dbReference type="InParanoid" id="A0A6M4HD64"/>
<dbReference type="RefSeq" id="WP_171164626.1">
    <property type="nucleotide sequence ID" value="NZ_CP053073.1"/>
</dbReference>
<evidence type="ECO:0000313" key="2">
    <source>
        <dbReference type="Proteomes" id="UP000503096"/>
    </source>
</evidence>
<dbReference type="Proteomes" id="UP000503096">
    <property type="component" value="Chromosome"/>
</dbReference>
<keyword evidence="2" id="KW-1185">Reference proteome</keyword>
<dbReference type="AlphaFoldDB" id="A0A6M4HD64"/>
<keyword evidence="1" id="KW-0328">Glycosyltransferase</keyword>
<proteinExistence type="predicted"/>
<dbReference type="KEGG" id="upl:DSM104440_03318"/>
<dbReference type="GO" id="GO:0102710">
    <property type="term" value="F:D-inositol-3-phosphate glycosyltransferase activity"/>
    <property type="evidence" value="ECO:0007669"/>
    <property type="project" value="UniProtKB-EC"/>
</dbReference>
<gene>
    <name evidence="1" type="primary">mshA_2</name>
    <name evidence="1" type="ORF">DSM104440_03318</name>
</gene>
<dbReference type="EMBL" id="CP053073">
    <property type="protein sequence ID" value="QJR16483.1"/>
    <property type="molecule type" value="Genomic_DNA"/>
</dbReference>
<dbReference type="PANTHER" id="PTHR12526">
    <property type="entry name" value="GLYCOSYLTRANSFERASE"/>
    <property type="match status" value="1"/>
</dbReference>
<evidence type="ECO:0000313" key="1">
    <source>
        <dbReference type="EMBL" id="QJR16483.1"/>
    </source>
</evidence>
<dbReference type="Gene3D" id="3.40.50.2000">
    <property type="entry name" value="Glycogen Phosphorylase B"/>
    <property type="match status" value="1"/>
</dbReference>